<dbReference type="InterPro" id="IPR018060">
    <property type="entry name" value="HTH_AraC"/>
</dbReference>
<feature type="domain" description="HTH araC/xylS-type" evidence="4">
    <location>
        <begin position="233"/>
        <end position="331"/>
    </location>
</feature>
<dbReference type="Pfam" id="PF12625">
    <property type="entry name" value="Arabinose_bd"/>
    <property type="match status" value="1"/>
</dbReference>
<dbReference type="EMBL" id="WBVM01000001">
    <property type="protein sequence ID" value="KAB2813045.1"/>
    <property type="molecule type" value="Genomic_DNA"/>
</dbReference>
<evidence type="ECO:0000256" key="2">
    <source>
        <dbReference type="ARBA" id="ARBA00023125"/>
    </source>
</evidence>
<keyword evidence="3" id="KW-0804">Transcription</keyword>
<dbReference type="Proteomes" id="UP000449906">
    <property type="component" value="Unassembled WGS sequence"/>
</dbReference>
<dbReference type="InterPro" id="IPR032687">
    <property type="entry name" value="AraC-type_N"/>
</dbReference>
<evidence type="ECO:0000256" key="3">
    <source>
        <dbReference type="ARBA" id="ARBA00023163"/>
    </source>
</evidence>
<dbReference type="SUPFAM" id="SSF46689">
    <property type="entry name" value="Homeodomain-like"/>
    <property type="match status" value="1"/>
</dbReference>
<dbReference type="PROSITE" id="PS01124">
    <property type="entry name" value="HTH_ARAC_FAMILY_2"/>
    <property type="match status" value="1"/>
</dbReference>
<dbReference type="AlphaFoldDB" id="A0A7J5E4B8"/>
<keyword evidence="2" id="KW-0238">DNA-binding</keyword>
<dbReference type="Gene3D" id="1.10.10.60">
    <property type="entry name" value="Homeodomain-like"/>
    <property type="match status" value="1"/>
</dbReference>
<dbReference type="PANTHER" id="PTHR47894">
    <property type="entry name" value="HTH-TYPE TRANSCRIPTIONAL REGULATOR GADX"/>
    <property type="match status" value="1"/>
</dbReference>
<evidence type="ECO:0000313" key="6">
    <source>
        <dbReference type="Proteomes" id="UP000449906"/>
    </source>
</evidence>
<sequence>MAGTRFDLEPSIKALLRDLGVSVPRVLGRAELPSDLFARRPIELSVAEYYRFWSALDAEAVAAGRTDIAVELGNAISAEMFSPPMFAALCSPNLATAATRLAAHKPLVGPLRIDVDTDHDGRLTIALRWPTAEEPPPLLAAGELVFWVALARIGTRESIHPTAVTAPASVRPNAALRSFLGTRPTTSETTSLTFTALDANRPFLTENDQMWQVFAPDLRRRLFDLQAAASVADRVRAALLETLPGGDPSISGVTSELAVSPRTLQRRLRDEGTTFQTVLADTRQNLARHYLRQRDVRTSEIAYLLGYADTNSFYRAFKSWTGTTPEAARLELAST</sequence>
<accession>A0A7J5E4B8</accession>
<dbReference type="PANTHER" id="PTHR47894:SF1">
    <property type="entry name" value="HTH-TYPE TRANSCRIPTIONAL REGULATOR VQSM"/>
    <property type="match status" value="1"/>
</dbReference>
<evidence type="ECO:0000259" key="4">
    <source>
        <dbReference type="PROSITE" id="PS01124"/>
    </source>
</evidence>
<protein>
    <submittedName>
        <fullName evidence="5">AraC family transcriptional regulator</fullName>
    </submittedName>
</protein>
<name>A0A7J5E4B8_NOCSI</name>
<dbReference type="InterPro" id="IPR009057">
    <property type="entry name" value="Homeodomain-like_sf"/>
</dbReference>
<dbReference type="GO" id="GO:0005829">
    <property type="term" value="C:cytosol"/>
    <property type="evidence" value="ECO:0007669"/>
    <property type="project" value="TreeGrafter"/>
</dbReference>
<evidence type="ECO:0000313" key="5">
    <source>
        <dbReference type="EMBL" id="KAB2813045.1"/>
    </source>
</evidence>
<proteinExistence type="predicted"/>
<dbReference type="GO" id="GO:0003700">
    <property type="term" value="F:DNA-binding transcription factor activity"/>
    <property type="evidence" value="ECO:0007669"/>
    <property type="project" value="InterPro"/>
</dbReference>
<dbReference type="RefSeq" id="WP_151580357.1">
    <property type="nucleotide sequence ID" value="NZ_WBVM01000001.1"/>
</dbReference>
<reference evidence="5 6" key="1">
    <citation type="submission" date="2019-09" db="EMBL/GenBank/DDBJ databases">
        <title>Pimelobacter sp. isolated from Paulinella.</title>
        <authorList>
            <person name="Jeong S.E."/>
        </authorList>
    </citation>
    <scope>NUCLEOTIDE SEQUENCE [LARGE SCALE GENOMIC DNA]</scope>
    <source>
        <strain evidence="5 6">Pch-N</strain>
    </source>
</reference>
<evidence type="ECO:0000256" key="1">
    <source>
        <dbReference type="ARBA" id="ARBA00023015"/>
    </source>
</evidence>
<keyword evidence="1" id="KW-0805">Transcription regulation</keyword>
<comment type="caution">
    <text evidence="5">The sequence shown here is derived from an EMBL/GenBank/DDBJ whole genome shotgun (WGS) entry which is preliminary data.</text>
</comment>
<dbReference type="GO" id="GO:0000976">
    <property type="term" value="F:transcription cis-regulatory region binding"/>
    <property type="evidence" value="ECO:0007669"/>
    <property type="project" value="TreeGrafter"/>
</dbReference>
<gene>
    <name evidence="5" type="ORF">F9L07_15225</name>
</gene>
<dbReference type="SMART" id="SM00342">
    <property type="entry name" value="HTH_ARAC"/>
    <property type="match status" value="1"/>
</dbReference>
<dbReference type="Pfam" id="PF12833">
    <property type="entry name" value="HTH_18"/>
    <property type="match status" value="1"/>
</dbReference>
<organism evidence="5 6">
    <name type="scientific">Nocardioides simplex</name>
    <name type="common">Arthrobacter simplex</name>
    <dbReference type="NCBI Taxonomy" id="2045"/>
    <lineage>
        <taxon>Bacteria</taxon>
        <taxon>Bacillati</taxon>
        <taxon>Actinomycetota</taxon>
        <taxon>Actinomycetes</taxon>
        <taxon>Propionibacteriales</taxon>
        <taxon>Nocardioidaceae</taxon>
        <taxon>Pimelobacter</taxon>
    </lineage>
</organism>